<dbReference type="PANTHER" id="PTHR33734">
    <property type="entry name" value="LYSM DOMAIN-CONTAINING GPI-ANCHORED PROTEIN 2"/>
    <property type="match status" value="1"/>
</dbReference>
<dbReference type="Gene3D" id="3.10.350.10">
    <property type="entry name" value="LysM domain"/>
    <property type="match status" value="3"/>
</dbReference>
<dbReference type="SUPFAM" id="SSF54106">
    <property type="entry name" value="LysM domain"/>
    <property type="match status" value="3"/>
</dbReference>
<comment type="caution">
    <text evidence="4">The sequence shown here is derived from an EMBL/GenBank/DDBJ whole genome shotgun (WGS) entry which is preliminary data.</text>
</comment>
<evidence type="ECO:0000256" key="1">
    <source>
        <dbReference type="SAM" id="MobiDB-lite"/>
    </source>
</evidence>
<evidence type="ECO:0000313" key="5">
    <source>
        <dbReference type="Proteomes" id="UP000636891"/>
    </source>
</evidence>
<dbReference type="InterPro" id="IPR018392">
    <property type="entry name" value="LysM"/>
</dbReference>
<proteinExistence type="predicted"/>
<evidence type="ECO:0000313" key="4">
    <source>
        <dbReference type="EMBL" id="MBC5616908.1"/>
    </source>
</evidence>
<dbReference type="Proteomes" id="UP000636891">
    <property type="component" value="Unassembled WGS sequence"/>
</dbReference>
<dbReference type="RefSeq" id="WP_186965874.1">
    <property type="nucleotide sequence ID" value="NZ_JACOOK010000003.1"/>
</dbReference>
<dbReference type="CDD" id="cd00118">
    <property type="entry name" value="LysM"/>
    <property type="match status" value="3"/>
</dbReference>
<dbReference type="SUPFAM" id="SSF53822">
    <property type="entry name" value="Periplasmic binding protein-like I"/>
    <property type="match status" value="1"/>
</dbReference>
<feature type="signal peptide" evidence="2">
    <location>
        <begin position="1"/>
        <end position="20"/>
    </location>
</feature>
<keyword evidence="2" id="KW-0732">Signal</keyword>
<evidence type="ECO:0000256" key="2">
    <source>
        <dbReference type="SAM" id="SignalP"/>
    </source>
</evidence>
<dbReference type="SMART" id="SM00257">
    <property type="entry name" value="LysM"/>
    <property type="match status" value="3"/>
</dbReference>
<evidence type="ECO:0000259" key="3">
    <source>
        <dbReference type="PROSITE" id="PS51782"/>
    </source>
</evidence>
<gene>
    <name evidence="4" type="ORF">H8S08_07750</name>
</gene>
<feature type="chain" id="PRO_5045832637" evidence="2">
    <location>
        <begin position="21"/>
        <end position="600"/>
    </location>
</feature>
<dbReference type="Gene3D" id="3.40.50.2300">
    <property type="match status" value="1"/>
</dbReference>
<name>A0ABR7CMM0_9BACT</name>
<accession>A0ABR7CMM0</accession>
<protein>
    <submittedName>
        <fullName evidence="4">LysM peptidoglycan-binding domain-containing protein</fullName>
    </submittedName>
</protein>
<feature type="domain" description="LysM" evidence="3">
    <location>
        <begin position="178"/>
        <end position="222"/>
    </location>
</feature>
<dbReference type="PANTHER" id="PTHR33734:SF22">
    <property type="entry name" value="MEMBRANE-BOUND LYTIC MUREIN TRANSGLYCOSYLASE D"/>
    <property type="match status" value="1"/>
</dbReference>
<dbReference type="InterPro" id="IPR028082">
    <property type="entry name" value="Peripla_BP_I"/>
</dbReference>
<reference evidence="4 5" key="1">
    <citation type="submission" date="2020-08" db="EMBL/GenBank/DDBJ databases">
        <title>Genome public.</title>
        <authorList>
            <person name="Liu C."/>
            <person name="Sun Q."/>
        </authorList>
    </citation>
    <scope>NUCLEOTIDE SEQUENCE [LARGE SCALE GENOMIC DNA]</scope>
    <source>
        <strain evidence="4 5">New-7</strain>
    </source>
</reference>
<dbReference type="Pfam" id="PF01476">
    <property type="entry name" value="LysM"/>
    <property type="match status" value="3"/>
</dbReference>
<dbReference type="PROSITE" id="PS51782">
    <property type="entry name" value="LYSM"/>
    <property type="match status" value="3"/>
</dbReference>
<organism evidence="4 5">
    <name type="scientific">Alistipes hominis</name>
    <dbReference type="NCBI Taxonomy" id="2763015"/>
    <lineage>
        <taxon>Bacteria</taxon>
        <taxon>Pseudomonadati</taxon>
        <taxon>Bacteroidota</taxon>
        <taxon>Bacteroidia</taxon>
        <taxon>Bacteroidales</taxon>
        <taxon>Rikenellaceae</taxon>
        <taxon>Alistipes</taxon>
    </lineage>
</organism>
<feature type="region of interest" description="Disordered" evidence="1">
    <location>
        <begin position="229"/>
        <end position="250"/>
    </location>
</feature>
<dbReference type="InterPro" id="IPR036779">
    <property type="entry name" value="LysM_dom_sf"/>
</dbReference>
<keyword evidence="5" id="KW-1185">Reference proteome</keyword>
<sequence>MKKILLFIVCWIVAAATVQAQNQTQKSTSIVTIGGESYYVHTVKPGDTFYSLCKVYDTDEDSIRASNPHVADGLQAGQVIKIPVVKASEKPLSDRKRKRLFDIHTVNQGETAYSIAKRYGVGLDVLMEDNEGFDPAHLSIGQQINIRKASQGKSDTEEIEEQIESYKDALNSVSDRFTHHVVEKGETLYSLGKRFGLPVDSIAAYNEPILKDGLKEGSILRVLIPQQGTDRPVRDSLPQHPGTEPATESASIRPVDVTGVIKVAMLLPLKGAGVSGRQFLEFYQGALLALEELKTSGISVKVDLFNTGKSAAETAEILQQPELQNANLIIGPVYDECFPPVAAFAAQHGIPVVSPLAVVESVDSPLLFQAAPGPSVKNDKLRNEFAGDKNVIVISATGNDSEFAAEIQPLIPQGAHRFNYVKGMGGTALEGLLSGEKENVIVVLASDETNIDGILAYVSSVQNSLTSRSIKNPAIRVIGSSRWARLQNIERNLFFKLNLRYVTSYHADRGNERVLNFDRRYVSAFNSLPSLYAYRGYDIAKLFIGGIKMHGADFASFLNRAELPLLQTPYRFVQKSPGHKYENDEWALVCYNNNYTIEVK</sequence>
<feature type="domain" description="LysM" evidence="3">
    <location>
        <begin position="102"/>
        <end position="146"/>
    </location>
</feature>
<dbReference type="EMBL" id="JACOOK010000003">
    <property type="protein sequence ID" value="MBC5616908.1"/>
    <property type="molecule type" value="Genomic_DNA"/>
</dbReference>
<feature type="domain" description="LysM" evidence="3">
    <location>
        <begin position="39"/>
        <end position="82"/>
    </location>
</feature>